<dbReference type="RefSeq" id="WP_250592369.1">
    <property type="nucleotide sequence ID" value="NZ_JAMLJM010000003.1"/>
</dbReference>
<name>A0ABT0TN99_9FLAO</name>
<sequence length="279" mass="31536">MGAFAYNNLSDLRKITDNYSIQKRFPVLFIGHGTPMNALFDNQFTRALAQLGKQLERPKAILVVSAHWETPGTFVSTNPSPKTIYDFGGFDRALYEMKYEPQGAPELAHEVVNMVKSTKVQEDVTMGLDHGAWTVLHHIFPQADIPVFQLSLDYTKSPEQHYQIAQEIKALRNKGVLIVGSGNVVHNLRLLDWSSIDAKPTDWTLEFDELVKNNINSGNFEKLVKYQDLGTIAKLSIPTSDHYLPMLYTLGAADKNEPVKYLYEGYQYGTLSMRCFQIG</sequence>
<reference evidence="7 8" key="1">
    <citation type="submission" date="2022-05" db="EMBL/GenBank/DDBJ databases">
        <title>Flavobacterium sp., isolated from activated sludge.</title>
        <authorList>
            <person name="Ran Q."/>
        </authorList>
    </citation>
    <scope>NUCLEOTIDE SEQUENCE [LARGE SCALE GENOMIC DNA]</scope>
    <source>
        <strain evidence="7 8">HXWNR70</strain>
    </source>
</reference>
<dbReference type="EC" id="1.13.11.29" evidence="7"/>
<comment type="caution">
    <text evidence="7">The sequence shown here is derived from an EMBL/GenBank/DDBJ whole genome shotgun (WGS) entry which is preliminary data.</text>
</comment>
<dbReference type="NCBIfam" id="NF007914">
    <property type="entry name" value="PRK10628.1"/>
    <property type="match status" value="1"/>
</dbReference>
<comment type="similarity">
    <text evidence="2">Belongs to the DODA-type extradiol aromatic ring-opening dioxygenase family.</text>
</comment>
<dbReference type="EMBL" id="JAMLJM010000003">
    <property type="protein sequence ID" value="MCL9808969.1"/>
    <property type="molecule type" value="Genomic_DNA"/>
</dbReference>
<proteinExistence type="inferred from homology"/>
<gene>
    <name evidence="7" type="primary">ygiD</name>
    <name evidence="7" type="ORF">NAT50_06300</name>
</gene>
<keyword evidence="4" id="KW-0862">Zinc</keyword>
<dbReference type="PANTHER" id="PTHR30096">
    <property type="entry name" value="4,5-DOPA DIOXYGENASE EXTRADIOL-LIKE PROTEIN"/>
    <property type="match status" value="1"/>
</dbReference>
<evidence type="ECO:0000313" key="7">
    <source>
        <dbReference type="EMBL" id="MCL9808969.1"/>
    </source>
</evidence>
<feature type="domain" description="Extradiol ring-cleavage dioxygenase class III enzyme subunit B" evidence="6">
    <location>
        <begin position="43"/>
        <end position="271"/>
    </location>
</feature>
<dbReference type="Pfam" id="PF02900">
    <property type="entry name" value="LigB"/>
    <property type="match status" value="1"/>
</dbReference>
<dbReference type="Gene3D" id="3.40.830.10">
    <property type="entry name" value="LigB-like"/>
    <property type="match status" value="1"/>
</dbReference>
<protein>
    <submittedName>
        <fullName evidence="7">4,5-DOPA dioxygenase extradiol</fullName>
        <ecNumber evidence="7">1.13.11.29</ecNumber>
    </submittedName>
</protein>
<evidence type="ECO:0000256" key="2">
    <source>
        <dbReference type="ARBA" id="ARBA00007581"/>
    </source>
</evidence>
<dbReference type="CDD" id="cd07363">
    <property type="entry name" value="45_DOPA_Dioxygenase"/>
    <property type="match status" value="1"/>
</dbReference>
<keyword evidence="5 7" id="KW-0560">Oxidoreductase</keyword>
<evidence type="ECO:0000313" key="8">
    <source>
        <dbReference type="Proteomes" id="UP001317191"/>
    </source>
</evidence>
<evidence type="ECO:0000256" key="4">
    <source>
        <dbReference type="ARBA" id="ARBA00022833"/>
    </source>
</evidence>
<dbReference type="InterPro" id="IPR014436">
    <property type="entry name" value="Extradiol_dOase_DODA"/>
</dbReference>
<comment type="cofactor">
    <cofactor evidence="1">
        <name>Zn(2+)</name>
        <dbReference type="ChEBI" id="CHEBI:29105"/>
    </cofactor>
</comment>
<keyword evidence="3" id="KW-0479">Metal-binding</keyword>
<organism evidence="7 8">
    <name type="scientific">Flavobacterium luminosum</name>
    <dbReference type="NCBI Taxonomy" id="2949086"/>
    <lineage>
        <taxon>Bacteria</taxon>
        <taxon>Pseudomonadati</taxon>
        <taxon>Bacteroidota</taxon>
        <taxon>Flavobacteriia</taxon>
        <taxon>Flavobacteriales</taxon>
        <taxon>Flavobacteriaceae</taxon>
        <taxon>Flavobacterium</taxon>
    </lineage>
</organism>
<dbReference type="PIRSF" id="PIRSF006157">
    <property type="entry name" value="Doxgns_DODA"/>
    <property type="match status" value="1"/>
</dbReference>
<evidence type="ECO:0000259" key="6">
    <source>
        <dbReference type="Pfam" id="PF02900"/>
    </source>
</evidence>
<dbReference type="SUPFAM" id="SSF53213">
    <property type="entry name" value="LigB-like"/>
    <property type="match status" value="1"/>
</dbReference>
<dbReference type="PANTHER" id="PTHR30096:SF0">
    <property type="entry name" value="4,5-DOPA DIOXYGENASE EXTRADIOL-LIKE PROTEIN"/>
    <property type="match status" value="1"/>
</dbReference>
<evidence type="ECO:0000256" key="3">
    <source>
        <dbReference type="ARBA" id="ARBA00022723"/>
    </source>
</evidence>
<keyword evidence="7" id="KW-0223">Dioxygenase</keyword>
<accession>A0ABT0TN99</accession>
<dbReference type="GO" id="GO:0050297">
    <property type="term" value="F:stizolobate synthase activity"/>
    <property type="evidence" value="ECO:0007669"/>
    <property type="project" value="UniProtKB-EC"/>
</dbReference>
<evidence type="ECO:0000256" key="5">
    <source>
        <dbReference type="ARBA" id="ARBA00023002"/>
    </source>
</evidence>
<dbReference type="Proteomes" id="UP001317191">
    <property type="component" value="Unassembled WGS sequence"/>
</dbReference>
<dbReference type="InterPro" id="IPR004183">
    <property type="entry name" value="Xdiol_dOase_suB"/>
</dbReference>
<evidence type="ECO:0000256" key="1">
    <source>
        <dbReference type="ARBA" id="ARBA00001947"/>
    </source>
</evidence>
<keyword evidence="8" id="KW-1185">Reference proteome</keyword>